<protein>
    <submittedName>
        <fullName evidence="3">Uroporphyrinogen-III C-methyltransferase</fullName>
        <ecNumber evidence="3">2.1.1.107</ecNumber>
    </submittedName>
</protein>
<evidence type="ECO:0000313" key="3">
    <source>
        <dbReference type="EMBL" id="UOO93244.1"/>
    </source>
</evidence>
<dbReference type="Proteomes" id="UP000832034">
    <property type="component" value="Chromosome"/>
</dbReference>
<proteinExistence type="predicted"/>
<gene>
    <name evidence="3" type="ORF">LVJ81_04225</name>
</gene>
<feature type="region of interest" description="Disordered" evidence="2">
    <location>
        <begin position="369"/>
        <end position="426"/>
    </location>
</feature>
<dbReference type="PANTHER" id="PTHR38043:SF1">
    <property type="entry name" value="PROTEIN HEMX"/>
    <property type="match status" value="1"/>
</dbReference>
<feature type="compositionally biased region" description="Low complexity" evidence="2">
    <location>
        <begin position="372"/>
        <end position="386"/>
    </location>
</feature>
<keyword evidence="3" id="KW-0808">Transferase</keyword>
<dbReference type="GO" id="GO:0004851">
    <property type="term" value="F:uroporphyrin-III C-methyltransferase activity"/>
    <property type="evidence" value="ECO:0007669"/>
    <property type="project" value="UniProtKB-EC"/>
</dbReference>
<evidence type="ECO:0000313" key="4">
    <source>
        <dbReference type="Proteomes" id="UP000832034"/>
    </source>
</evidence>
<organism evidence="3 4">
    <name type="scientific">Vitreoscilla stercoraria</name>
    <dbReference type="NCBI Taxonomy" id="61"/>
    <lineage>
        <taxon>Bacteria</taxon>
        <taxon>Pseudomonadati</taxon>
        <taxon>Pseudomonadota</taxon>
        <taxon>Betaproteobacteria</taxon>
        <taxon>Neisseriales</taxon>
        <taxon>Neisseriaceae</taxon>
        <taxon>Vitreoscilla</taxon>
    </lineage>
</organism>
<dbReference type="EMBL" id="CP091512">
    <property type="protein sequence ID" value="UOO93244.1"/>
    <property type="molecule type" value="Genomic_DNA"/>
</dbReference>
<evidence type="ECO:0000256" key="2">
    <source>
        <dbReference type="SAM" id="MobiDB-lite"/>
    </source>
</evidence>
<reference evidence="3" key="2">
    <citation type="journal article" date="2022" name="Res Sq">
        <title>Evolution of multicellular longitudinally dividing oral cavity symbionts (Neisseriaceae).</title>
        <authorList>
            <person name="Nyongesa S."/>
            <person name="Weber P."/>
            <person name="Bernet E."/>
            <person name="Pullido F."/>
            <person name="Nieckarz M."/>
            <person name="Delaby M."/>
            <person name="Nieves C."/>
            <person name="Viehboeck T."/>
            <person name="Krause N."/>
            <person name="Rivera-Millot A."/>
            <person name="Nakamura A."/>
            <person name="Vischer N."/>
            <person name="VanNieuwenhze M."/>
            <person name="Brun Y."/>
            <person name="Cava F."/>
            <person name="Bulgheresi S."/>
            <person name="Veyrier F."/>
        </authorList>
    </citation>
    <scope>NUCLEOTIDE SEQUENCE</scope>
    <source>
        <strain evidence="3">SAG 1488-6</strain>
    </source>
</reference>
<evidence type="ECO:0000256" key="1">
    <source>
        <dbReference type="SAM" id="Coils"/>
    </source>
</evidence>
<dbReference type="RefSeq" id="WP_019957580.1">
    <property type="nucleotide sequence ID" value="NZ_CP091512.1"/>
</dbReference>
<dbReference type="Pfam" id="PF04375">
    <property type="entry name" value="HemX"/>
    <property type="match status" value="1"/>
</dbReference>
<feature type="coiled-coil region" evidence="1">
    <location>
        <begin position="93"/>
        <end position="127"/>
    </location>
</feature>
<keyword evidence="3" id="KW-0489">Methyltransferase</keyword>
<feature type="region of interest" description="Disordered" evidence="2">
    <location>
        <begin position="1"/>
        <end position="22"/>
    </location>
</feature>
<dbReference type="EC" id="2.1.1.107" evidence="3"/>
<dbReference type="InterPro" id="IPR007470">
    <property type="entry name" value="HemX"/>
</dbReference>
<reference evidence="3" key="1">
    <citation type="submission" date="2021-12" db="EMBL/GenBank/DDBJ databases">
        <authorList>
            <person name="Veyrier F.J."/>
        </authorList>
    </citation>
    <scope>NUCLEOTIDE SEQUENCE</scope>
    <source>
        <strain evidence="3">SAG 1488-6</strain>
    </source>
</reference>
<dbReference type="GO" id="GO:0032259">
    <property type="term" value="P:methylation"/>
    <property type="evidence" value="ECO:0007669"/>
    <property type="project" value="UniProtKB-KW"/>
</dbReference>
<feature type="compositionally biased region" description="Low complexity" evidence="2">
    <location>
        <begin position="413"/>
        <end position="426"/>
    </location>
</feature>
<keyword evidence="1" id="KW-0175">Coiled coil</keyword>
<sequence>MADQPEAKPSHTESSASNQAVPTAVVAPNPVVVQHSSGGKGMALGALVLSLLALGTGGLLFVQGQNTFKNLESNVSHKIDQAKVGEVDALLAMKTTQESQKILAQQLQQLQQDNQRLNQQLVQIDQVYQQLVKSRHQWLIDEIEFSLNVATQQLLLTGNKEAAIKSLRSIENRLNQFNRPELIPLKQAISSDLVALSQGASNVNVTSTAVMLSSLEGRVDGLKTLLESTLTQPELVKDSANENAAWWENVWGDVKNSFRGLVEVRKLDNKDAMLIAPEQSEYLRENIRLHLVSARIALMQQQSELYANELQTVESAVRRYYDLAHPLTKAWLADLEKVQQVQLGGNLGDSLKNSLAAVQAYQQKNPSEASVLTLPLPQTTAPTAPAEEIQDAKPAAASEPKTTVPEKPEPKLAPKAAASAPQGGQA</sequence>
<accession>A0ABY4EDE6</accession>
<name>A0ABY4EDE6_VITST</name>
<dbReference type="PANTHER" id="PTHR38043">
    <property type="entry name" value="PROTEIN HEMX"/>
    <property type="match status" value="1"/>
</dbReference>
<keyword evidence="4" id="KW-1185">Reference proteome</keyword>
<feature type="compositionally biased region" description="Basic and acidic residues" evidence="2">
    <location>
        <begin position="1"/>
        <end position="11"/>
    </location>
</feature>